<dbReference type="InterPro" id="IPR018485">
    <property type="entry name" value="FGGY_C"/>
</dbReference>
<comment type="similarity">
    <text evidence="1">Belongs to the FGGY kinase family.</text>
</comment>
<dbReference type="InterPro" id="IPR050406">
    <property type="entry name" value="FGGY_Carb_Kinase"/>
</dbReference>
<evidence type="ECO:0000256" key="2">
    <source>
        <dbReference type="ARBA" id="ARBA00022679"/>
    </source>
</evidence>
<dbReference type="SUPFAM" id="SSF53067">
    <property type="entry name" value="Actin-like ATPase domain"/>
    <property type="match status" value="2"/>
</dbReference>
<name>A0A2U2DT04_9HYPH</name>
<evidence type="ECO:0000313" key="6">
    <source>
        <dbReference type="EMBL" id="PWE56443.1"/>
    </source>
</evidence>
<dbReference type="CDD" id="cd07779">
    <property type="entry name" value="ASKHA_NBD_FGGY_YgcE-like"/>
    <property type="match status" value="1"/>
</dbReference>
<organism evidence="6 7">
    <name type="scientific">Metarhizobium album</name>
    <dbReference type="NCBI Taxonomy" id="2182425"/>
    <lineage>
        <taxon>Bacteria</taxon>
        <taxon>Pseudomonadati</taxon>
        <taxon>Pseudomonadota</taxon>
        <taxon>Alphaproteobacteria</taxon>
        <taxon>Hyphomicrobiales</taxon>
        <taxon>Rhizobiaceae</taxon>
        <taxon>Metarhizobium</taxon>
    </lineage>
</organism>
<dbReference type="GO" id="GO:0016301">
    <property type="term" value="F:kinase activity"/>
    <property type="evidence" value="ECO:0007669"/>
    <property type="project" value="UniProtKB-KW"/>
</dbReference>
<comment type="caution">
    <text evidence="6">The sequence shown here is derived from an EMBL/GenBank/DDBJ whole genome shotgun (WGS) entry which is preliminary data.</text>
</comment>
<evidence type="ECO:0000259" key="4">
    <source>
        <dbReference type="Pfam" id="PF00370"/>
    </source>
</evidence>
<dbReference type="Pfam" id="PF02782">
    <property type="entry name" value="FGGY_C"/>
    <property type="match status" value="1"/>
</dbReference>
<dbReference type="PANTHER" id="PTHR43095:SF5">
    <property type="entry name" value="XYLULOSE KINASE"/>
    <property type="match status" value="1"/>
</dbReference>
<gene>
    <name evidence="6" type="ORF">DEM27_08590</name>
</gene>
<sequence>MSREERYVIGIDSSTQSVKAIVWAKDGTAAAEGRAPLDILQPDAMRAEQNAEDWWRSAVTAIRQVTGAIDPALIDGIAISNQRETMALVDADGKPLAPATLWLDRRAAEITKVMAAEIGDHEMHRISGKPVDCIPCVYRLRWYREYMPELLDSAAGIVDVHGFLTRRLTGASAATWTSADPFGILDIHEKQWSRTILDHLKIPTTKLPKLLRPGERVGAITETAAAETGLKAGTPVFAGGGDGQCAGLGVGAIKPGVVYLNLGTAVVGGVWSPTAEISKAWRTLVSPTGDGYILESVQRAGAFFVNWFVDNFAGGRSEATFRRLEEAGLKMPVGSEGVTVCSHLMGCLDPYWDIESTATFTGLGPQHTQAHLYRAGLEAITLEFARALKLMRAAGLSLEQILVIGGGADSRLWLKIVADSTGLPVVRSLSNEASALGAGISAAVGSGWFPSFDTAVGAMTRVAERIEPDLSAAPQWEALSRKQAAVYFANRHLEEVAKHYQVG</sequence>
<dbReference type="InterPro" id="IPR000577">
    <property type="entry name" value="Carb_kinase_FGGY"/>
</dbReference>
<dbReference type="PIRSF" id="PIRSF000538">
    <property type="entry name" value="GlpK"/>
    <property type="match status" value="1"/>
</dbReference>
<keyword evidence="2" id="KW-0808">Transferase</keyword>
<dbReference type="Pfam" id="PF00370">
    <property type="entry name" value="FGGY_N"/>
    <property type="match status" value="1"/>
</dbReference>
<protein>
    <submittedName>
        <fullName evidence="6">Xylulose kinase</fullName>
    </submittedName>
</protein>
<dbReference type="AlphaFoldDB" id="A0A2U2DT04"/>
<dbReference type="PANTHER" id="PTHR43095">
    <property type="entry name" value="SUGAR KINASE"/>
    <property type="match status" value="1"/>
</dbReference>
<proteinExistence type="inferred from homology"/>
<dbReference type="OrthoDB" id="9805576at2"/>
<feature type="domain" description="Carbohydrate kinase FGGY N-terminal" evidence="4">
    <location>
        <begin position="7"/>
        <end position="249"/>
    </location>
</feature>
<feature type="domain" description="Carbohydrate kinase FGGY C-terminal" evidence="5">
    <location>
        <begin position="260"/>
        <end position="444"/>
    </location>
</feature>
<dbReference type="GO" id="GO:0005975">
    <property type="term" value="P:carbohydrate metabolic process"/>
    <property type="evidence" value="ECO:0007669"/>
    <property type="project" value="InterPro"/>
</dbReference>
<evidence type="ECO:0000313" key="7">
    <source>
        <dbReference type="Proteomes" id="UP000245252"/>
    </source>
</evidence>
<dbReference type="Gene3D" id="3.30.420.40">
    <property type="match status" value="2"/>
</dbReference>
<reference evidence="6 7" key="1">
    <citation type="submission" date="2018-05" db="EMBL/GenBank/DDBJ databases">
        <title>The draft genome of strain NS-104.</title>
        <authorList>
            <person name="Hang P."/>
            <person name="Jiang J."/>
        </authorList>
    </citation>
    <scope>NUCLEOTIDE SEQUENCE [LARGE SCALE GENOMIC DNA]</scope>
    <source>
        <strain evidence="6 7">NS-104</strain>
    </source>
</reference>
<keyword evidence="3 6" id="KW-0418">Kinase</keyword>
<evidence type="ECO:0000256" key="1">
    <source>
        <dbReference type="ARBA" id="ARBA00009156"/>
    </source>
</evidence>
<dbReference type="InterPro" id="IPR043129">
    <property type="entry name" value="ATPase_NBD"/>
</dbReference>
<dbReference type="EMBL" id="QFBC01000003">
    <property type="protein sequence ID" value="PWE56443.1"/>
    <property type="molecule type" value="Genomic_DNA"/>
</dbReference>
<evidence type="ECO:0000259" key="5">
    <source>
        <dbReference type="Pfam" id="PF02782"/>
    </source>
</evidence>
<evidence type="ECO:0000256" key="3">
    <source>
        <dbReference type="ARBA" id="ARBA00022777"/>
    </source>
</evidence>
<keyword evidence="7" id="KW-1185">Reference proteome</keyword>
<dbReference type="InterPro" id="IPR018484">
    <property type="entry name" value="FGGY_N"/>
</dbReference>
<dbReference type="Proteomes" id="UP000245252">
    <property type="component" value="Unassembled WGS sequence"/>
</dbReference>
<accession>A0A2U2DT04</accession>